<evidence type="ECO:0000256" key="1">
    <source>
        <dbReference type="ARBA" id="ARBA00004173"/>
    </source>
</evidence>
<dbReference type="GO" id="GO:0003735">
    <property type="term" value="F:structural constituent of ribosome"/>
    <property type="evidence" value="ECO:0007669"/>
    <property type="project" value="InterPro"/>
</dbReference>
<keyword evidence="6" id="KW-1185">Reference proteome</keyword>
<sequence>MIKIRPVAAPSLLRFIKLEQVCTRPCHHAVAPNEYTDVPKYPPIVDMSRRAKKKRLKTAWHDKITKLPTVEQKLMELNLPKYYGYWSGHLIDVCPKLLGLNFIQYATRTHVVNGLPEEYYSDVKNEAERLTTAVTDKVEHLIHLNYNCPLSRRSFGPGRASERHSTQNFLLGLHRLMASTVDSTVQHIKESVVDMQPRVEAFWILGGLPPDEMLRKTRKNYEPSKELENDLIDRTMQGVSTPRLGVRVTDGLPEVVSRDDPLATSAFVPDNKLDPRAFGFWPGEKKEHSQLWLHSREFITKFVEEYVTELTYPLVQQSAITDGQRWNFSVYQLNTCTLHSDLATNNPHNNILWLGEEQVLFENGVKGLNAEVLTALISMYLKKGIERDNPTPHLGSYKHLADHPASEEYREMFQSHLHDLFSGRGRHFMKPEMYLWEKIYKKDFNTRFFEARRRFFENHYKQKDPGQRRLDEYSPIYIPKAKRKDRRVKYKPMLDSEELYKYH</sequence>
<organism evidence="5 6">
    <name type="scientific">Homarus americanus</name>
    <name type="common">American lobster</name>
    <dbReference type="NCBI Taxonomy" id="6706"/>
    <lineage>
        <taxon>Eukaryota</taxon>
        <taxon>Metazoa</taxon>
        <taxon>Ecdysozoa</taxon>
        <taxon>Arthropoda</taxon>
        <taxon>Crustacea</taxon>
        <taxon>Multicrustacea</taxon>
        <taxon>Malacostraca</taxon>
        <taxon>Eumalacostraca</taxon>
        <taxon>Eucarida</taxon>
        <taxon>Decapoda</taxon>
        <taxon>Pleocyemata</taxon>
        <taxon>Astacidea</taxon>
        <taxon>Nephropoidea</taxon>
        <taxon>Nephropidae</taxon>
        <taxon>Homarus</taxon>
    </lineage>
</organism>
<comment type="subcellular location">
    <subcellularLocation>
        <location evidence="1">Mitochondrion</location>
    </subcellularLocation>
</comment>
<dbReference type="GO" id="GO:0006412">
    <property type="term" value="P:translation"/>
    <property type="evidence" value="ECO:0007669"/>
    <property type="project" value="InterPro"/>
</dbReference>
<comment type="caution">
    <text evidence="5">The sequence shown here is derived from an EMBL/GenBank/DDBJ whole genome shotgun (WGS) entry which is preliminary data.</text>
</comment>
<name>A0A8J5T709_HOMAM</name>
<dbReference type="InterPro" id="IPR039982">
    <property type="entry name" value="Ribosomal_mL65"/>
</dbReference>
<evidence type="ECO:0000313" key="6">
    <source>
        <dbReference type="Proteomes" id="UP000747542"/>
    </source>
</evidence>
<dbReference type="PANTHER" id="PTHR13014">
    <property type="entry name" value="MITOCHONDRIAL 28S RIBOSOMAL PROTEIN S30/P52 PRO-APOTOTIC PROTEIN"/>
    <property type="match status" value="1"/>
</dbReference>
<gene>
    <name evidence="5" type="primary">Mrps30-L</name>
    <name evidence="5" type="ORF">Hamer_G020127</name>
</gene>
<dbReference type="Pfam" id="PF07147">
    <property type="entry name" value="PDCD9"/>
    <property type="match status" value="2"/>
</dbReference>
<evidence type="ECO:0000256" key="4">
    <source>
        <dbReference type="ARBA" id="ARBA00023274"/>
    </source>
</evidence>
<evidence type="ECO:0000256" key="3">
    <source>
        <dbReference type="ARBA" id="ARBA00023128"/>
    </source>
</evidence>
<dbReference type="InterPro" id="IPR010793">
    <property type="entry name" value="Ribosomal_mL37/mL65"/>
</dbReference>
<accession>A0A8J5T709</accession>
<reference evidence="5" key="1">
    <citation type="journal article" date="2021" name="Sci. Adv.">
        <title>The American lobster genome reveals insights on longevity, neural, and immune adaptations.</title>
        <authorList>
            <person name="Polinski J.M."/>
            <person name="Zimin A.V."/>
            <person name="Clark K.F."/>
            <person name="Kohn A.B."/>
            <person name="Sadowski N."/>
            <person name="Timp W."/>
            <person name="Ptitsyn A."/>
            <person name="Khanna P."/>
            <person name="Romanova D.Y."/>
            <person name="Williams P."/>
            <person name="Greenwood S.J."/>
            <person name="Moroz L.L."/>
            <person name="Walt D.R."/>
            <person name="Bodnar A.G."/>
        </authorList>
    </citation>
    <scope>NUCLEOTIDE SEQUENCE</scope>
    <source>
        <strain evidence="5">GMGI-L3</strain>
    </source>
</reference>
<evidence type="ECO:0000313" key="5">
    <source>
        <dbReference type="EMBL" id="KAG7173504.1"/>
    </source>
</evidence>
<dbReference type="GO" id="GO:0005762">
    <property type="term" value="C:mitochondrial large ribosomal subunit"/>
    <property type="evidence" value="ECO:0007669"/>
    <property type="project" value="TreeGrafter"/>
</dbReference>
<protein>
    <submittedName>
        <fullName evidence="5">28S ribosomal protein S30-like</fullName>
    </submittedName>
</protein>
<dbReference type="EMBL" id="JAHLQT010009549">
    <property type="protein sequence ID" value="KAG7173504.1"/>
    <property type="molecule type" value="Genomic_DNA"/>
</dbReference>
<evidence type="ECO:0000256" key="2">
    <source>
        <dbReference type="ARBA" id="ARBA00022980"/>
    </source>
</evidence>
<keyword evidence="3" id="KW-0496">Mitochondrion</keyword>
<keyword evidence="2 5" id="KW-0689">Ribosomal protein</keyword>
<proteinExistence type="predicted"/>
<dbReference type="Proteomes" id="UP000747542">
    <property type="component" value="Unassembled WGS sequence"/>
</dbReference>
<dbReference type="AlphaFoldDB" id="A0A8J5T709"/>
<dbReference type="PANTHER" id="PTHR13014:SF3">
    <property type="entry name" value="LARGE RIBOSOMAL SUBUNIT PROTEIN ML65"/>
    <property type="match status" value="1"/>
</dbReference>
<keyword evidence="4" id="KW-0687">Ribonucleoprotein</keyword>